<dbReference type="KEGG" id="bgt:106053071"/>
<organism evidence="1 2">
    <name type="scientific">Biomphalaria glabrata</name>
    <name type="common">Bloodfluke planorb</name>
    <name type="synonym">Freshwater snail</name>
    <dbReference type="NCBI Taxonomy" id="6526"/>
    <lineage>
        <taxon>Eukaryota</taxon>
        <taxon>Metazoa</taxon>
        <taxon>Spiralia</taxon>
        <taxon>Lophotrochozoa</taxon>
        <taxon>Mollusca</taxon>
        <taxon>Gastropoda</taxon>
        <taxon>Heterobranchia</taxon>
        <taxon>Euthyneura</taxon>
        <taxon>Panpulmonata</taxon>
        <taxon>Hygrophila</taxon>
        <taxon>Lymnaeoidea</taxon>
        <taxon>Planorbidae</taxon>
        <taxon>Biomphalaria</taxon>
    </lineage>
</organism>
<dbReference type="Gene3D" id="2.60.40.10">
    <property type="entry name" value="Immunoglobulins"/>
    <property type="match status" value="1"/>
</dbReference>
<dbReference type="Proteomes" id="UP000076420">
    <property type="component" value="Unassembled WGS sequence"/>
</dbReference>
<gene>
    <name evidence="1" type="primary">106053071</name>
</gene>
<protein>
    <recommendedName>
        <fullName evidence="3">Immunoglobulin subtype domain-containing protein</fullName>
    </recommendedName>
</protein>
<evidence type="ECO:0008006" key="3">
    <source>
        <dbReference type="Google" id="ProtNLM"/>
    </source>
</evidence>
<accession>A0A2C9M4W6</accession>
<dbReference type="InterPro" id="IPR013783">
    <property type="entry name" value="Ig-like_fold"/>
</dbReference>
<evidence type="ECO:0000313" key="2">
    <source>
        <dbReference type="Proteomes" id="UP000076420"/>
    </source>
</evidence>
<evidence type="ECO:0000313" key="1">
    <source>
        <dbReference type="EnsemblMetazoa" id="BGLB038555-PA"/>
    </source>
</evidence>
<name>A0A2C9M4W6_BIOGL</name>
<sequence>IFGKEQSHVTYAGCNSSGVYVCRITDSVNRTVATLAGTLKVRCRATSCNKEDGNLNLRVHDHTGYTDGTICVFVHPRPKLENIVIYKENASQNAFKFKYNINFSYTEEVSNRGEIHFRLYNVTPSDYGRYYIHARNDMSSKLYFKLA</sequence>
<reference evidence="1" key="1">
    <citation type="submission" date="2020-05" db="UniProtKB">
        <authorList>
            <consortium name="EnsemblMetazoa"/>
        </authorList>
    </citation>
    <scope>IDENTIFICATION</scope>
    <source>
        <strain evidence="1">BB02</strain>
    </source>
</reference>
<dbReference type="VEuPathDB" id="VectorBase:BGLAX_039994"/>
<dbReference type="AlphaFoldDB" id="A0A2C9M4W6"/>
<proteinExistence type="predicted"/>
<dbReference type="EnsemblMetazoa" id="BGLB038555-RA">
    <property type="protein sequence ID" value="BGLB038555-PA"/>
    <property type="gene ID" value="BGLB038555"/>
</dbReference>
<dbReference type="VEuPathDB" id="VectorBase:BGLB038555"/>